<protein>
    <submittedName>
        <fullName evidence="6">Carbohydrate kinase, FGGY family protein</fullName>
    </submittedName>
</protein>
<reference evidence="6" key="1">
    <citation type="submission" date="2009-02" db="EMBL/GenBank/DDBJ databases">
        <authorList>
            <person name="Fulton L."/>
            <person name="Clifton S."/>
            <person name="Fulton B."/>
            <person name="Xu J."/>
            <person name="Minx P."/>
            <person name="Pepin K.H."/>
            <person name="Johnson M."/>
            <person name="Bhonagiri V."/>
            <person name="Nash W.E."/>
            <person name="Mardis E.R."/>
            <person name="Wilson R.K."/>
        </authorList>
    </citation>
    <scope>NUCLEOTIDE SEQUENCE [LARGE SCALE GENOMIC DNA]</scope>
    <source>
        <strain evidence="6">DSM 15053</strain>
    </source>
</reference>
<dbReference type="PANTHER" id="PTHR43095">
    <property type="entry name" value="SUGAR KINASE"/>
    <property type="match status" value="1"/>
</dbReference>
<dbReference type="InterPro" id="IPR000577">
    <property type="entry name" value="Carb_kinase_FGGY"/>
</dbReference>
<dbReference type="Pfam" id="PF00370">
    <property type="entry name" value="FGGY_N"/>
    <property type="match status" value="1"/>
</dbReference>
<dbReference type="InterPro" id="IPR018484">
    <property type="entry name" value="FGGY_N"/>
</dbReference>
<feature type="domain" description="Carbohydrate kinase FGGY N-terminal" evidence="4">
    <location>
        <begin position="3"/>
        <end position="241"/>
    </location>
</feature>
<dbReference type="RefSeq" id="WP_006442927.1">
    <property type="nucleotide sequence ID" value="NZ_GG657759.1"/>
</dbReference>
<sequence length="497" mass="55091">MAIGGLDIGTSSTKFAVFRNDGSVICESKRKYKEYGTGGIREIHPQEVWSAVVEVLEEAAVLCPEQIDGFAIAALGESFVAVDAHDRVLNASMVTGDNRGIGEGKRIVRQYGRKELIELTGVCPSEMYALPKMIWTKEHTDIFEQTRFLFMYEDYVAYMLTGERKISYSGASRSMAFDIRKQEWCEELLGLAGLNKEMMSEPVPSGEIIGNIRAEICALTGLSEKTVIVAGGHDQMCAALGNGVLESAICGDGMGTCEVMAVPLDGIHTDECMIKNELPCVPYLHKDSYLTYLVMTNCGSLMNWYRDFVMNEKYALSDRMADDRFSLLDEGVPDDPTGLLVIPNFGSSGNPHVDYAARGTIWGLTIHTSPGELFGGFKEGMAYHMKLCFEALGQMGIHPELIRVSGGGAASDVTLRIRADVFGLPVCRMEHTEAGAKGCMLLAASALGIYKNEKEAFHKTSRIEKTFYPDKGRHEQYMTLYEKYRQLYETLYQFHLK</sequence>
<keyword evidence="3 6" id="KW-0418">Kinase</keyword>
<reference evidence="6" key="2">
    <citation type="submission" date="2013-06" db="EMBL/GenBank/DDBJ databases">
        <title>Draft genome sequence of Clostridium hylemonae (DSM 15053).</title>
        <authorList>
            <person name="Sudarsanam P."/>
            <person name="Ley R."/>
            <person name="Guruge J."/>
            <person name="Turnbaugh P.J."/>
            <person name="Mahowald M."/>
            <person name="Liep D."/>
            <person name="Gordon J."/>
        </authorList>
    </citation>
    <scope>NUCLEOTIDE SEQUENCE</scope>
    <source>
        <strain evidence="6">DSM 15053</strain>
    </source>
</reference>
<name>C0C0I6_9FIRM</name>
<evidence type="ECO:0000259" key="4">
    <source>
        <dbReference type="Pfam" id="PF00370"/>
    </source>
</evidence>
<dbReference type="PIRSF" id="PIRSF000538">
    <property type="entry name" value="GlpK"/>
    <property type="match status" value="1"/>
</dbReference>
<dbReference type="InterPro" id="IPR018485">
    <property type="entry name" value="FGGY_C"/>
</dbReference>
<keyword evidence="7" id="KW-1185">Reference proteome</keyword>
<dbReference type="Proteomes" id="UP000004893">
    <property type="component" value="Unassembled WGS sequence"/>
</dbReference>
<dbReference type="InterPro" id="IPR043129">
    <property type="entry name" value="ATPase_NBD"/>
</dbReference>
<evidence type="ECO:0000256" key="1">
    <source>
        <dbReference type="ARBA" id="ARBA00009156"/>
    </source>
</evidence>
<evidence type="ECO:0000256" key="2">
    <source>
        <dbReference type="ARBA" id="ARBA00022679"/>
    </source>
</evidence>
<dbReference type="EMBL" id="ABYI02000020">
    <property type="protein sequence ID" value="EEG74323.1"/>
    <property type="molecule type" value="Genomic_DNA"/>
</dbReference>
<dbReference type="Pfam" id="PF02782">
    <property type="entry name" value="FGGY_C"/>
    <property type="match status" value="1"/>
</dbReference>
<dbReference type="AlphaFoldDB" id="C0C0I6"/>
<proteinExistence type="inferred from homology"/>
<dbReference type="GO" id="GO:0016301">
    <property type="term" value="F:kinase activity"/>
    <property type="evidence" value="ECO:0007669"/>
    <property type="project" value="UniProtKB-KW"/>
</dbReference>
<comment type="similarity">
    <text evidence="1">Belongs to the FGGY kinase family.</text>
</comment>
<dbReference type="GO" id="GO:0005975">
    <property type="term" value="P:carbohydrate metabolic process"/>
    <property type="evidence" value="ECO:0007669"/>
    <property type="project" value="InterPro"/>
</dbReference>
<evidence type="ECO:0000313" key="7">
    <source>
        <dbReference type="Proteomes" id="UP000004893"/>
    </source>
</evidence>
<dbReference type="eggNOG" id="COG1070">
    <property type="taxonomic scope" value="Bacteria"/>
</dbReference>
<keyword evidence="2" id="KW-0808">Transferase</keyword>
<evidence type="ECO:0000313" key="6">
    <source>
        <dbReference type="EMBL" id="EEG74323.1"/>
    </source>
</evidence>
<feature type="domain" description="Carbohydrate kinase FGGY C-terminal" evidence="5">
    <location>
        <begin position="288"/>
        <end position="446"/>
    </location>
</feature>
<organism evidence="6 7">
    <name type="scientific">[Clostridium] hylemonae DSM 15053</name>
    <dbReference type="NCBI Taxonomy" id="553973"/>
    <lineage>
        <taxon>Bacteria</taxon>
        <taxon>Bacillati</taxon>
        <taxon>Bacillota</taxon>
        <taxon>Clostridia</taxon>
        <taxon>Lachnospirales</taxon>
        <taxon>Lachnospiraceae</taxon>
    </lineage>
</organism>
<gene>
    <name evidence="6" type="ORF">CLOHYLEM_05582</name>
</gene>
<dbReference type="HOGENOM" id="CLU_009281_3_4_9"/>
<dbReference type="InterPro" id="IPR050406">
    <property type="entry name" value="FGGY_Carb_Kinase"/>
</dbReference>
<evidence type="ECO:0000259" key="5">
    <source>
        <dbReference type="Pfam" id="PF02782"/>
    </source>
</evidence>
<dbReference type="STRING" id="553973.CLOHYLEM_05582"/>
<accession>C0C0I6</accession>
<dbReference type="SUPFAM" id="SSF53067">
    <property type="entry name" value="Actin-like ATPase domain"/>
    <property type="match status" value="2"/>
</dbReference>
<dbReference type="Gene3D" id="3.30.420.40">
    <property type="match status" value="2"/>
</dbReference>
<evidence type="ECO:0000256" key="3">
    <source>
        <dbReference type="ARBA" id="ARBA00022777"/>
    </source>
</evidence>
<comment type="caution">
    <text evidence="6">The sequence shown here is derived from an EMBL/GenBank/DDBJ whole genome shotgun (WGS) entry which is preliminary data.</text>
</comment>
<dbReference type="CDD" id="cd07773">
    <property type="entry name" value="ASKHA_NBD_FGGY_FK"/>
    <property type="match status" value="1"/>
</dbReference>